<name>A0A4R3NAV8_9GAMM</name>
<dbReference type="InterPro" id="IPR010982">
    <property type="entry name" value="Lambda_DNA-bd_dom_sf"/>
</dbReference>
<proteinExistence type="predicted"/>
<keyword evidence="3" id="KW-1185">Reference proteome</keyword>
<organism evidence="2 3">
    <name type="scientific">Thermomonas haemolytica</name>
    <dbReference type="NCBI Taxonomy" id="141949"/>
    <lineage>
        <taxon>Bacteria</taxon>
        <taxon>Pseudomonadati</taxon>
        <taxon>Pseudomonadota</taxon>
        <taxon>Gammaproteobacteria</taxon>
        <taxon>Lysobacterales</taxon>
        <taxon>Lysobacteraceae</taxon>
        <taxon>Thermomonas</taxon>
    </lineage>
</organism>
<dbReference type="Pfam" id="PF01381">
    <property type="entry name" value="HTH_3"/>
    <property type="match status" value="1"/>
</dbReference>
<dbReference type="SUPFAM" id="SSF47413">
    <property type="entry name" value="lambda repressor-like DNA-binding domains"/>
    <property type="match status" value="1"/>
</dbReference>
<dbReference type="PROSITE" id="PS50943">
    <property type="entry name" value="HTH_CROC1"/>
    <property type="match status" value="1"/>
</dbReference>
<dbReference type="AlphaFoldDB" id="A0A4R3NAV8"/>
<sequence>MNIPDRLRALRDCLGLTQVQMAERIGLPKRTIVGYENGEREPGSAALAAYARTGVNMNWLLTGDGEMFHRKAEPKPETSQEQAFAGFLPPDHPHARRWAALIQLVEEEPDEARRDSILSDLLTRAQEAAELAQLRRVVQALARDRKAG</sequence>
<dbReference type="InterPro" id="IPR001387">
    <property type="entry name" value="Cro/C1-type_HTH"/>
</dbReference>
<dbReference type="EMBL" id="SMAP01000001">
    <property type="protein sequence ID" value="TCT25934.1"/>
    <property type="molecule type" value="Genomic_DNA"/>
</dbReference>
<reference evidence="2 3" key="1">
    <citation type="submission" date="2019-03" db="EMBL/GenBank/DDBJ databases">
        <title>Genomic Encyclopedia of Type Strains, Phase IV (KMG-IV): sequencing the most valuable type-strain genomes for metagenomic binning, comparative biology and taxonomic classification.</title>
        <authorList>
            <person name="Goeker M."/>
        </authorList>
    </citation>
    <scope>NUCLEOTIDE SEQUENCE [LARGE SCALE GENOMIC DNA]</scope>
    <source>
        <strain evidence="2 3">DSM 13605</strain>
    </source>
</reference>
<dbReference type="OrthoDB" id="9791537at2"/>
<evidence type="ECO:0000313" key="3">
    <source>
        <dbReference type="Proteomes" id="UP000295414"/>
    </source>
</evidence>
<evidence type="ECO:0000313" key="2">
    <source>
        <dbReference type="EMBL" id="TCT25934.1"/>
    </source>
</evidence>
<dbReference type="Proteomes" id="UP000295414">
    <property type="component" value="Unassembled WGS sequence"/>
</dbReference>
<protein>
    <submittedName>
        <fullName evidence="2">Helix-turn-helix protein</fullName>
    </submittedName>
</protein>
<evidence type="ECO:0000259" key="1">
    <source>
        <dbReference type="PROSITE" id="PS50943"/>
    </source>
</evidence>
<dbReference type="CDD" id="cd00093">
    <property type="entry name" value="HTH_XRE"/>
    <property type="match status" value="1"/>
</dbReference>
<dbReference type="SMART" id="SM00530">
    <property type="entry name" value="HTH_XRE"/>
    <property type="match status" value="1"/>
</dbReference>
<comment type="caution">
    <text evidence="2">The sequence shown here is derived from an EMBL/GenBank/DDBJ whole genome shotgun (WGS) entry which is preliminary data.</text>
</comment>
<feature type="domain" description="HTH cro/C1-type" evidence="1">
    <location>
        <begin position="7"/>
        <end position="60"/>
    </location>
</feature>
<dbReference type="GO" id="GO:0003677">
    <property type="term" value="F:DNA binding"/>
    <property type="evidence" value="ECO:0007669"/>
    <property type="project" value="InterPro"/>
</dbReference>
<accession>A0A4R3NAV8</accession>
<dbReference type="Gene3D" id="1.10.260.40">
    <property type="entry name" value="lambda repressor-like DNA-binding domains"/>
    <property type="match status" value="1"/>
</dbReference>
<gene>
    <name evidence="2" type="ORF">EDC34_101260</name>
</gene>